<comment type="caution">
    <text evidence="1">The sequence shown here is derived from an EMBL/GenBank/DDBJ whole genome shotgun (WGS) entry which is preliminary data.</text>
</comment>
<organism evidence="1 2">
    <name type="scientific">Blastococcus colisei</name>
    <dbReference type="NCBI Taxonomy" id="1564162"/>
    <lineage>
        <taxon>Bacteria</taxon>
        <taxon>Bacillati</taxon>
        <taxon>Actinomycetota</taxon>
        <taxon>Actinomycetes</taxon>
        <taxon>Geodermatophilales</taxon>
        <taxon>Geodermatophilaceae</taxon>
        <taxon>Blastococcus</taxon>
    </lineage>
</organism>
<dbReference type="Pfam" id="PF21790">
    <property type="entry name" value="OGG"/>
    <property type="match status" value="1"/>
</dbReference>
<dbReference type="Proteomes" id="UP000319865">
    <property type="component" value="Unassembled WGS sequence"/>
</dbReference>
<gene>
    <name evidence="1" type="ORF">FHU33_1514</name>
</gene>
<dbReference type="AlphaFoldDB" id="A0A543PDJ0"/>
<dbReference type="EMBL" id="VFQE01000001">
    <property type="protein sequence ID" value="TQN42120.1"/>
    <property type="molecule type" value="Genomic_DNA"/>
</dbReference>
<reference evidence="1 2" key="1">
    <citation type="submission" date="2019-06" db="EMBL/GenBank/DDBJ databases">
        <title>Sequencing the genomes of 1000 actinobacteria strains.</title>
        <authorList>
            <person name="Klenk H.-P."/>
        </authorList>
    </citation>
    <scope>NUCLEOTIDE SEQUENCE [LARGE SCALE GENOMIC DNA]</scope>
    <source>
        <strain evidence="1 2">DSM 46837</strain>
    </source>
</reference>
<dbReference type="OrthoDB" id="4077754at2"/>
<keyword evidence="2" id="KW-1185">Reference proteome</keyword>
<name>A0A543PDJ0_9ACTN</name>
<dbReference type="InterPro" id="IPR048868">
    <property type="entry name" value="OGG-like_put"/>
</dbReference>
<dbReference type="RefSeq" id="WP_142024781.1">
    <property type="nucleotide sequence ID" value="NZ_VFQE01000001.1"/>
</dbReference>
<accession>A0A543PDJ0</accession>
<protein>
    <submittedName>
        <fullName evidence="1">Uncharacterized protein</fullName>
    </submittedName>
</protein>
<sequence length="233" mass="26317">MSEPSQLQLPEWLSTNLRATPAAEVAGQPVTVNRSWWEERLDGTPFADELFDSPEERLTRTLLFELGERAGKSPEDARRLLWATLAWGTGRRHRNNRARVTAVVKGGDELSEVLRRAAEVGRADPSAAYRLLRPYRNAVSHLGPPFFTKFLYFAGGGSAAHPCLILDSLVAKTLRRQCGWTELTGWYSWPANQYVDYCELLARWAKELSDDVTGDAVRPDQLEYALFNRGRHS</sequence>
<evidence type="ECO:0000313" key="2">
    <source>
        <dbReference type="Proteomes" id="UP000319865"/>
    </source>
</evidence>
<evidence type="ECO:0000313" key="1">
    <source>
        <dbReference type="EMBL" id="TQN42120.1"/>
    </source>
</evidence>
<proteinExistence type="predicted"/>